<sequence length="280" mass="31178">MDTSNTSTTTLTVPIPFPAWVLNPLADVTSLKKIPRPRNKFLVYRNHMTATRKALRNQGNTQTQGVQTQGELSQIIGNDWHSLNEEAQRPYAEAAAREKAAHKLRWPHYRYHPQSKEEKAAAKVAANLQKQAEKALQEEDRLTTKRAHGSAPYTVPQRRQRAVASLPDADVDTVLHMSSNADAGPSQLQPAFQNQPALMPTSFMPPPDWWPAPQQPTLPGFWWQPVGAVETAPDVVFPMPAELDDIEQLFAETDWANPRTGMAYYEEPQGFLGAVGTPIG</sequence>
<dbReference type="EMBL" id="SFCI01000224">
    <property type="protein sequence ID" value="TFY81320.1"/>
    <property type="molecule type" value="Genomic_DNA"/>
</dbReference>
<protein>
    <recommendedName>
        <fullName evidence="5">HMG box domain-containing protein</fullName>
    </recommendedName>
</protein>
<dbReference type="GO" id="GO:0030154">
    <property type="term" value="P:cell differentiation"/>
    <property type="evidence" value="ECO:0007669"/>
    <property type="project" value="TreeGrafter"/>
</dbReference>
<dbReference type="GO" id="GO:0001228">
    <property type="term" value="F:DNA-binding transcription activator activity, RNA polymerase II-specific"/>
    <property type="evidence" value="ECO:0007669"/>
    <property type="project" value="TreeGrafter"/>
</dbReference>
<dbReference type="GO" id="GO:0000122">
    <property type="term" value="P:negative regulation of transcription by RNA polymerase II"/>
    <property type="evidence" value="ECO:0007669"/>
    <property type="project" value="TreeGrafter"/>
</dbReference>
<dbReference type="PANTHER" id="PTHR10270:SF161">
    <property type="entry name" value="SEX-DETERMINING REGION Y PROTEIN"/>
    <property type="match status" value="1"/>
</dbReference>
<dbReference type="Pfam" id="PF00505">
    <property type="entry name" value="HMG_box"/>
    <property type="match status" value="1"/>
</dbReference>
<evidence type="ECO:0000256" key="3">
    <source>
        <dbReference type="PROSITE-ProRule" id="PRU00267"/>
    </source>
</evidence>
<dbReference type="SUPFAM" id="SSF47095">
    <property type="entry name" value="HMG-box"/>
    <property type="match status" value="1"/>
</dbReference>
<dbReference type="InterPro" id="IPR009071">
    <property type="entry name" value="HMG_box_dom"/>
</dbReference>
<dbReference type="AlphaFoldDB" id="A0A4Z0A4D2"/>
<dbReference type="PANTHER" id="PTHR10270">
    <property type="entry name" value="SOX TRANSCRIPTION FACTOR"/>
    <property type="match status" value="1"/>
</dbReference>
<evidence type="ECO:0000259" key="5">
    <source>
        <dbReference type="PROSITE" id="PS50118"/>
    </source>
</evidence>
<evidence type="ECO:0000313" key="7">
    <source>
        <dbReference type="Proteomes" id="UP000298061"/>
    </source>
</evidence>
<dbReference type="GO" id="GO:0000978">
    <property type="term" value="F:RNA polymerase II cis-regulatory region sequence-specific DNA binding"/>
    <property type="evidence" value="ECO:0007669"/>
    <property type="project" value="TreeGrafter"/>
</dbReference>
<dbReference type="SMART" id="SM00398">
    <property type="entry name" value="HMG"/>
    <property type="match status" value="1"/>
</dbReference>
<evidence type="ECO:0000256" key="1">
    <source>
        <dbReference type="ARBA" id="ARBA00023125"/>
    </source>
</evidence>
<organism evidence="6 7">
    <name type="scientific">Hericium alpestre</name>
    <dbReference type="NCBI Taxonomy" id="135208"/>
    <lineage>
        <taxon>Eukaryota</taxon>
        <taxon>Fungi</taxon>
        <taxon>Dikarya</taxon>
        <taxon>Basidiomycota</taxon>
        <taxon>Agaricomycotina</taxon>
        <taxon>Agaricomycetes</taxon>
        <taxon>Russulales</taxon>
        <taxon>Hericiaceae</taxon>
        <taxon>Hericium</taxon>
    </lineage>
</organism>
<keyword evidence="2" id="KW-0804">Transcription</keyword>
<dbReference type="OrthoDB" id="6247875at2759"/>
<gene>
    <name evidence="6" type="ORF">EWM64_g2691</name>
</gene>
<evidence type="ECO:0000313" key="6">
    <source>
        <dbReference type="EMBL" id="TFY81320.1"/>
    </source>
</evidence>
<dbReference type="Gene3D" id="1.10.30.10">
    <property type="entry name" value="High mobility group box domain"/>
    <property type="match status" value="1"/>
</dbReference>
<keyword evidence="7" id="KW-1185">Reference proteome</keyword>
<keyword evidence="3" id="KW-0539">Nucleus</keyword>
<dbReference type="Proteomes" id="UP000298061">
    <property type="component" value="Unassembled WGS sequence"/>
</dbReference>
<name>A0A4Z0A4D2_9AGAM</name>
<evidence type="ECO:0000256" key="4">
    <source>
        <dbReference type="SAM" id="MobiDB-lite"/>
    </source>
</evidence>
<feature type="domain" description="HMG box" evidence="5">
    <location>
        <begin position="34"/>
        <end position="110"/>
    </location>
</feature>
<evidence type="ECO:0000256" key="2">
    <source>
        <dbReference type="ARBA" id="ARBA00023163"/>
    </source>
</evidence>
<feature type="region of interest" description="Disordered" evidence="4">
    <location>
        <begin position="138"/>
        <end position="160"/>
    </location>
</feature>
<dbReference type="STRING" id="135208.A0A4Z0A4D2"/>
<dbReference type="InterPro" id="IPR036910">
    <property type="entry name" value="HMG_box_dom_sf"/>
</dbReference>
<comment type="caution">
    <text evidence="6">The sequence shown here is derived from an EMBL/GenBank/DDBJ whole genome shotgun (WGS) entry which is preliminary data.</text>
</comment>
<keyword evidence="1 3" id="KW-0238">DNA-binding</keyword>
<accession>A0A4Z0A4D2</accession>
<feature type="DNA-binding region" description="HMG box" evidence="3">
    <location>
        <begin position="34"/>
        <end position="110"/>
    </location>
</feature>
<proteinExistence type="predicted"/>
<dbReference type="InterPro" id="IPR050140">
    <property type="entry name" value="SRY-related_HMG-box_TF-like"/>
</dbReference>
<dbReference type="GO" id="GO:0005634">
    <property type="term" value="C:nucleus"/>
    <property type="evidence" value="ECO:0007669"/>
    <property type="project" value="UniProtKB-UniRule"/>
</dbReference>
<dbReference type="PROSITE" id="PS50118">
    <property type="entry name" value="HMG_BOX_2"/>
    <property type="match status" value="1"/>
</dbReference>
<reference evidence="6 7" key="1">
    <citation type="submission" date="2019-02" db="EMBL/GenBank/DDBJ databases">
        <title>Genome sequencing of the rare red list fungi Hericium alpestre (H. flagellum).</title>
        <authorList>
            <person name="Buettner E."/>
            <person name="Kellner H."/>
        </authorList>
    </citation>
    <scope>NUCLEOTIDE SEQUENCE [LARGE SCALE GENOMIC DNA]</scope>
    <source>
        <strain evidence="6 7">DSM 108284</strain>
    </source>
</reference>